<dbReference type="GO" id="GO:0000389">
    <property type="term" value="P:mRNA 3'-splice site recognition"/>
    <property type="evidence" value="ECO:0000318"/>
    <property type="project" value="GO_Central"/>
</dbReference>
<dbReference type="InterPro" id="IPR009360">
    <property type="entry name" value="Isy1"/>
</dbReference>
<dbReference type="InterPro" id="IPR037200">
    <property type="entry name" value="Isy1_sf"/>
</dbReference>
<dbReference type="SUPFAM" id="SSF140102">
    <property type="entry name" value="ISY1 domain-like"/>
    <property type="match status" value="1"/>
</dbReference>
<keyword evidence="9" id="KW-1185">Reference proteome</keyword>
<dbReference type="Proteomes" id="UP000001744">
    <property type="component" value="Unassembled WGS sequence"/>
</dbReference>
<dbReference type="OrthoDB" id="10249382at2759"/>
<dbReference type="GO" id="GO:0000974">
    <property type="term" value="C:Prp19 complex"/>
    <property type="evidence" value="ECO:0000318"/>
    <property type="project" value="GO_Central"/>
</dbReference>
<dbReference type="FunFam" id="1.10.287.660:FF:000001">
    <property type="entry name" value="pre-mRNA-splicing factor ISY1 homolog"/>
    <property type="match status" value="1"/>
</dbReference>
<dbReference type="HOGENOM" id="CLU_043453_2_0_1"/>
<gene>
    <name evidence="8" type="primary">cwf12</name>
    <name evidence="7" type="ORF">SJAG_01214</name>
</gene>
<proteinExistence type="inferred from homology"/>
<evidence type="ECO:0000256" key="2">
    <source>
        <dbReference type="ARBA" id="ARBA00007002"/>
    </source>
</evidence>
<evidence type="ECO:0000313" key="8">
    <source>
        <dbReference type="JaponicusDB" id="SJAG_01214"/>
    </source>
</evidence>
<dbReference type="eggNOG" id="KOG3068">
    <property type="taxonomic scope" value="Eukaryota"/>
</dbReference>
<dbReference type="Gene3D" id="1.10.287.660">
    <property type="entry name" value="Helix hairpin bin"/>
    <property type="match status" value="1"/>
</dbReference>
<dbReference type="PANTHER" id="PTHR13021">
    <property type="entry name" value="PRE-MRNA-SPLICING FACTOR ISY1"/>
    <property type="match status" value="1"/>
</dbReference>
<keyword evidence="3" id="KW-0747">Spliceosome</keyword>
<dbReference type="GO" id="GO:0071014">
    <property type="term" value="C:post-mRNA release spliceosomal complex"/>
    <property type="evidence" value="ECO:0000318"/>
    <property type="project" value="GO_Central"/>
</dbReference>
<dbReference type="OMA" id="WEHHIKS"/>
<evidence type="ECO:0000256" key="4">
    <source>
        <dbReference type="ARBA" id="ARBA00023187"/>
    </source>
</evidence>
<name>B6K025_SCHJY</name>
<evidence type="ECO:0000256" key="3">
    <source>
        <dbReference type="ARBA" id="ARBA00022728"/>
    </source>
</evidence>
<organism evidence="7 9">
    <name type="scientific">Schizosaccharomyces japonicus (strain yFS275 / FY16936)</name>
    <name type="common">Fission yeast</name>
    <dbReference type="NCBI Taxonomy" id="402676"/>
    <lineage>
        <taxon>Eukaryota</taxon>
        <taxon>Fungi</taxon>
        <taxon>Dikarya</taxon>
        <taxon>Ascomycota</taxon>
        <taxon>Taphrinomycotina</taxon>
        <taxon>Schizosaccharomycetes</taxon>
        <taxon>Schizosaccharomycetales</taxon>
        <taxon>Schizosaccharomycetaceae</taxon>
        <taxon>Schizosaccharomyces</taxon>
    </lineage>
</organism>
<evidence type="ECO:0000256" key="6">
    <source>
        <dbReference type="SAM" id="MobiDB-lite"/>
    </source>
</evidence>
<keyword evidence="5" id="KW-0539">Nucleus</keyword>
<dbReference type="EMBL" id="KE651168">
    <property type="protein sequence ID" value="EEB06175.1"/>
    <property type="molecule type" value="Genomic_DNA"/>
</dbReference>
<dbReference type="VEuPathDB" id="FungiDB:SJAG_01214"/>
<dbReference type="RefSeq" id="XP_002172468.1">
    <property type="nucleotide sequence ID" value="XM_002172432.2"/>
</dbReference>
<reference evidence="7 9" key="1">
    <citation type="journal article" date="2011" name="Science">
        <title>Comparative functional genomics of the fission yeasts.</title>
        <authorList>
            <person name="Rhind N."/>
            <person name="Chen Z."/>
            <person name="Yassour M."/>
            <person name="Thompson D.A."/>
            <person name="Haas B.J."/>
            <person name="Habib N."/>
            <person name="Wapinski I."/>
            <person name="Roy S."/>
            <person name="Lin M.F."/>
            <person name="Heiman D.I."/>
            <person name="Young S.K."/>
            <person name="Furuya K."/>
            <person name="Guo Y."/>
            <person name="Pidoux A."/>
            <person name="Chen H.M."/>
            <person name="Robbertse B."/>
            <person name="Goldberg J.M."/>
            <person name="Aoki K."/>
            <person name="Bayne E.H."/>
            <person name="Berlin A.M."/>
            <person name="Desjardins C.A."/>
            <person name="Dobbs E."/>
            <person name="Dukaj L."/>
            <person name="Fan L."/>
            <person name="FitzGerald M.G."/>
            <person name="French C."/>
            <person name="Gujja S."/>
            <person name="Hansen K."/>
            <person name="Keifenheim D."/>
            <person name="Levin J.Z."/>
            <person name="Mosher R.A."/>
            <person name="Mueller C.A."/>
            <person name="Pfiffner J."/>
            <person name="Priest M."/>
            <person name="Russ C."/>
            <person name="Smialowska A."/>
            <person name="Swoboda P."/>
            <person name="Sykes S.M."/>
            <person name="Vaughn M."/>
            <person name="Vengrova S."/>
            <person name="Yoder R."/>
            <person name="Zeng Q."/>
            <person name="Allshire R."/>
            <person name="Baulcombe D."/>
            <person name="Birren B.W."/>
            <person name="Brown W."/>
            <person name="Ekwall K."/>
            <person name="Kellis M."/>
            <person name="Leatherwood J."/>
            <person name="Levin H."/>
            <person name="Margalit H."/>
            <person name="Martienssen R."/>
            <person name="Nieduszynski C.A."/>
            <person name="Spatafora J.W."/>
            <person name="Friedman N."/>
            <person name="Dalgaard J.Z."/>
            <person name="Baumann P."/>
            <person name="Niki H."/>
            <person name="Regev A."/>
            <person name="Nusbaum C."/>
        </authorList>
    </citation>
    <scope>NUCLEOTIDE SEQUENCE [LARGE SCALE GENOMIC DNA]</scope>
    <source>
        <strain evidence="9">yFS275 / FY16936</strain>
    </source>
</reference>
<feature type="region of interest" description="Disordered" evidence="6">
    <location>
        <begin position="1"/>
        <end position="22"/>
    </location>
</feature>
<dbReference type="InterPro" id="IPR029012">
    <property type="entry name" value="Helix_hairpin_bin_sf"/>
</dbReference>
<sequence>MSSYKKSSEYKPGERRPRNVSTVNSVPVCENYRSSVVKEIARRINRIQNPVLPEYQIRDLNDAINKLMREKRAWELQIKELGGPDYTHVSTAKLFDDEGQKVSEEDEYRYYGRARDLPGVKELFETDITFVSEHQRKLEMQQRVLNADYYGYLTESEEAKLLEFEKQAEQSRLVELQRSAVDQQPPADWQRVRIGRIPNKTEVEQILLQRRKDALLSRLD</sequence>
<dbReference type="GO" id="GO:0071020">
    <property type="term" value="C:post-spliceosomal complex"/>
    <property type="evidence" value="ECO:0000318"/>
    <property type="project" value="GO_Central"/>
</dbReference>
<comment type="subcellular location">
    <subcellularLocation>
        <location evidence="1">Nucleus</location>
    </subcellularLocation>
</comment>
<dbReference type="AlphaFoldDB" id="B6K025"/>
<comment type="similarity">
    <text evidence="2">Belongs to the ISY1 family.</text>
</comment>
<evidence type="ECO:0000313" key="7">
    <source>
        <dbReference type="EMBL" id="EEB06175.1"/>
    </source>
</evidence>
<dbReference type="GO" id="GO:0071008">
    <property type="term" value="C:U2-type post-mRNA release spliceosomal complex"/>
    <property type="evidence" value="ECO:0007669"/>
    <property type="project" value="EnsemblFungi"/>
</dbReference>
<feature type="compositionally biased region" description="Basic and acidic residues" evidence="6">
    <location>
        <begin position="1"/>
        <end position="17"/>
    </location>
</feature>
<evidence type="ECO:0000313" key="9">
    <source>
        <dbReference type="Proteomes" id="UP000001744"/>
    </source>
</evidence>
<dbReference type="GO" id="GO:0045292">
    <property type="term" value="P:mRNA cis splicing, via spliceosome"/>
    <property type="evidence" value="ECO:0007669"/>
    <property type="project" value="EnsemblFungi"/>
</dbReference>
<dbReference type="GeneID" id="7048364"/>
<dbReference type="GO" id="GO:0071013">
    <property type="term" value="C:catalytic step 2 spliceosome"/>
    <property type="evidence" value="ECO:0000318"/>
    <property type="project" value="GO_Central"/>
</dbReference>
<dbReference type="STRING" id="402676.B6K025"/>
<evidence type="ECO:0000256" key="5">
    <source>
        <dbReference type="ARBA" id="ARBA00023242"/>
    </source>
</evidence>
<dbReference type="JaponicusDB" id="SJAG_01214">
    <property type="gene designation" value="cwf12"/>
</dbReference>
<dbReference type="Pfam" id="PF06246">
    <property type="entry name" value="Isy1"/>
    <property type="match status" value="1"/>
</dbReference>
<accession>B6K025</accession>
<keyword evidence="4" id="KW-0508">mRNA splicing</keyword>
<keyword evidence="3" id="KW-0507">mRNA processing</keyword>
<protein>
    <submittedName>
        <fullName evidence="7">Complexed with Cdc5 protein Cwf12</fullName>
    </submittedName>
</protein>
<evidence type="ECO:0000256" key="1">
    <source>
        <dbReference type="ARBA" id="ARBA00004123"/>
    </source>
</evidence>
<dbReference type="GO" id="GO:0000350">
    <property type="term" value="P:generation of catalytic spliceosome for second transesterification step"/>
    <property type="evidence" value="ECO:0000318"/>
    <property type="project" value="GO_Central"/>
</dbReference>